<dbReference type="InterPro" id="IPR049713">
    <property type="entry name" value="Pr6Pr-like"/>
</dbReference>
<sequence>MAHPSAGSESAQTVTSRPSLRWQRLAALDWWHPAVTGWIRLAIAVVCVVALVHRLLWGLSSNTIAGANFLAYLTMQSNILFTCVWAISGFDALHRMTDPRWLTMARTIALSWTTTAGIVFGFLVWQAGERAIRIDVPWSDQLLHFWVPVLALVDWAFAAGRRPAPWRVVGIVLAYPVLWGGITMWRGSLIGWYPYYFLDLRQVSGPGEFLLTSALALGVFAIVSVTLVLLSRRRFARRTRRTRRRQRSSAGGGGERAQ</sequence>
<dbReference type="EMBL" id="BAAAYV010000025">
    <property type="protein sequence ID" value="GAA3670163.1"/>
    <property type="molecule type" value="Genomic_DNA"/>
</dbReference>
<accession>A0ABP7BYH0</accession>
<organism evidence="2 3">
    <name type="scientific">Microbacterium marinilacus</name>
    <dbReference type="NCBI Taxonomy" id="415209"/>
    <lineage>
        <taxon>Bacteria</taxon>
        <taxon>Bacillati</taxon>
        <taxon>Actinomycetota</taxon>
        <taxon>Actinomycetes</taxon>
        <taxon>Micrococcales</taxon>
        <taxon>Microbacteriaceae</taxon>
        <taxon>Microbacterium</taxon>
    </lineage>
</organism>
<gene>
    <name evidence="2" type="ORF">GCM10022202_35390</name>
</gene>
<keyword evidence="1" id="KW-0472">Membrane</keyword>
<name>A0ABP7BYH0_9MICO</name>
<keyword evidence="3" id="KW-1185">Reference proteome</keyword>
<feature type="transmembrane region" description="Helical" evidence="1">
    <location>
        <begin position="108"/>
        <end position="125"/>
    </location>
</feature>
<feature type="transmembrane region" description="Helical" evidence="1">
    <location>
        <begin position="69"/>
        <end position="88"/>
    </location>
</feature>
<keyword evidence="1" id="KW-0812">Transmembrane</keyword>
<reference evidence="3" key="1">
    <citation type="journal article" date="2019" name="Int. J. Syst. Evol. Microbiol.">
        <title>The Global Catalogue of Microorganisms (GCM) 10K type strain sequencing project: providing services to taxonomists for standard genome sequencing and annotation.</title>
        <authorList>
            <consortium name="The Broad Institute Genomics Platform"/>
            <consortium name="The Broad Institute Genome Sequencing Center for Infectious Disease"/>
            <person name="Wu L."/>
            <person name="Ma J."/>
        </authorList>
    </citation>
    <scope>NUCLEOTIDE SEQUENCE [LARGE SCALE GENOMIC DNA]</scope>
    <source>
        <strain evidence="3">JCM 16546</strain>
    </source>
</reference>
<evidence type="ECO:0000256" key="1">
    <source>
        <dbReference type="SAM" id="Phobius"/>
    </source>
</evidence>
<feature type="transmembrane region" description="Helical" evidence="1">
    <location>
        <begin position="209"/>
        <end position="230"/>
    </location>
</feature>
<keyword evidence="1" id="KW-1133">Transmembrane helix</keyword>
<protein>
    <recommendedName>
        <fullName evidence="4">Pr6Pr family membrane protein</fullName>
    </recommendedName>
</protein>
<feature type="transmembrane region" description="Helical" evidence="1">
    <location>
        <begin position="168"/>
        <end position="189"/>
    </location>
</feature>
<dbReference type="RefSeq" id="WP_221857073.1">
    <property type="nucleotide sequence ID" value="NZ_BAAAYV010000025.1"/>
</dbReference>
<dbReference type="Proteomes" id="UP001410795">
    <property type="component" value="Unassembled WGS sequence"/>
</dbReference>
<proteinExistence type="predicted"/>
<feature type="transmembrane region" description="Helical" evidence="1">
    <location>
        <begin position="38"/>
        <end position="57"/>
    </location>
</feature>
<evidence type="ECO:0008006" key="4">
    <source>
        <dbReference type="Google" id="ProtNLM"/>
    </source>
</evidence>
<dbReference type="NCBIfam" id="NF038065">
    <property type="entry name" value="Pr6Pr"/>
    <property type="match status" value="1"/>
</dbReference>
<comment type="caution">
    <text evidence="2">The sequence shown here is derived from an EMBL/GenBank/DDBJ whole genome shotgun (WGS) entry which is preliminary data.</text>
</comment>
<evidence type="ECO:0000313" key="3">
    <source>
        <dbReference type="Proteomes" id="UP001410795"/>
    </source>
</evidence>
<evidence type="ECO:0000313" key="2">
    <source>
        <dbReference type="EMBL" id="GAA3670163.1"/>
    </source>
</evidence>